<evidence type="ECO:0000256" key="2">
    <source>
        <dbReference type="ARBA" id="ARBA00022618"/>
    </source>
</evidence>
<keyword evidence="2 7" id="KW-0132">Cell division</keyword>
<evidence type="ECO:0000256" key="3">
    <source>
        <dbReference type="ARBA" id="ARBA00022960"/>
    </source>
</evidence>
<evidence type="ECO:0000313" key="13">
    <source>
        <dbReference type="Proteomes" id="UP000233256"/>
    </source>
</evidence>
<dbReference type="UniPathway" id="UPA00219"/>
<feature type="short sequence motif" description="Meso-diaminopimelate recognition motif" evidence="7">
    <location>
        <begin position="443"/>
        <end position="446"/>
    </location>
</feature>
<dbReference type="PANTHER" id="PTHR23135:SF4">
    <property type="entry name" value="UDP-N-ACETYLMURAMOYL-L-ALANYL-D-GLUTAMATE--2,6-DIAMINOPIMELATE LIGASE MURE HOMOLOG, CHLOROPLASTIC"/>
    <property type="match status" value="1"/>
</dbReference>
<gene>
    <name evidence="7" type="primary">murE</name>
    <name evidence="12" type="ORF">CVV64_09255</name>
</gene>
<protein>
    <recommendedName>
        <fullName evidence="7">UDP-N-acetylmuramoyl-L-alanyl-D-glutamate--2,6-diaminopimelate ligase</fullName>
        <ecNumber evidence="7">6.3.2.13</ecNumber>
    </recommendedName>
    <alternativeName>
        <fullName evidence="7">Meso-A2pm-adding enzyme</fullName>
    </alternativeName>
    <alternativeName>
        <fullName evidence="7">Meso-diaminopimelate-adding enzyme</fullName>
    </alternativeName>
    <alternativeName>
        <fullName evidence="7">UDP-MurNAc-L-Ala-D-Glu:meso-diaminopimelate ligase</fullName>
    </alternativeName>
    <alternativeName>
        <fullName evidence="7">UDP-MurNAc-tripeptide synthetase</fullName>
    </alternativeName>
    <alternativeName>
        <fullName evidence="7">UDP-N-acetylmuramyl-tripeptide synthetase</fullName>
    </alternativeName>
</protein>
<keyword evidence="7" id="KW-0547">Nucleotide-binding</keyword>
<feature type="binding site" evidence="7">
    <location>
        <position position="498"/>
    </location>
    <ligand>
        <name>meso-2,6-diaminopimelate</name>
        <dbReference type="ChEBI" id="CHEBI:57791"/>
    </ligand>
</feature>
<dbReference type="PANTHER" id="PTHR23135">
    <property type="entry name" value="MUR LIGASE FAMILY MEMBER"/>
    <property type="match status" value="1"/>
</dbReference>
<dbReference type="GO" id="GO:0000287">
    <property type="term" value="F:magnesium ion binding"/>
    <property type="evidence" value="ECO:0007669"/>
    <property type="project" value="UniProtKB-UniRule"/>
</dbReference>
<comment type="caution">
    <text evidence="7">Lacks conserved residue(s) required for the propagation of feature annotation.</text>
</comment>
<comment type="function">
    <text evidence="7">Catalyzes the addition of meso-diaminopimelic acid to the nucleotide precursor UDP-N-acetylmuramoyl-L-alanyl-D-glutamate (UMAG) in the biosynthesis of bacterial cell-wall peptidoglycan.</text>
</comment>
<dbReference type="Gene3D" id="3.90.190.20">
    <property type="entry name" value="Mur ligase, C-terminal domain"/>
    <property type="match status" value="1"/>
</dbReference>
<feature type="domain" description="Mur ligase N-terminal catalytic" evidence="9">
    <location>
        <begin position="34"/>
        <end position="111"/>
    </location>
</feature>
<dbReference type="InterPro" id="IPR004101">
    <property type="entry name" value="Mur_ligase_C"/>
</dbReference>
<dbReference type="NCBIfam" id="NF001126">
    <property type="entry name" value="PRK00139.1-4"/>
    <property type="match status" value="1"/>
</dbReference>
<dbReference type="Gene3D" id="3.40.1390.10">
    <property type="entry name" value="MurE/MurF, N-terminal domain"/>
    <property type="match status" value="1"/>
</dbReference>
<feature type="binding site" evidence="7">
    <location>
        <position position="494"/>
    </location>
    <ligand>
        <name>meso-2,6-diaminopimelate</name>
        <dbReference type="ChEBI" id="CHEBI:57791"/>
    </ligand>
</feature>
<evidence type="ECO:0000259" key="11">
    <source>
        <dbReference type="Pfam" id="PF08245"/>
    </source>
</evidence>
<evidence type="ECO:0000313" key="12">
    <source>
        <dbReference type="EMBL" id="PKK90538.1"/>
    </source>
</evidence>
<dbReference type="HAMAP" id="MF_00208">
    <property type="entry name" value="MurE"/>
    <property type="match status" value="1"/>
</dbReference>
<dbReference type="Proteomes" id="UP000233256">
    <property type="component" value="Unassembled WGS sequence"/>
</dbReference>
<accession>A0A2N1PQC7</accession>
<dbReference type="GO" id="GO:0005737">
    <property type="term" value="C:cytoplasm"/>
    <property type="evidence" value="ECO:0007669"/>
    <property type="project" value="UniProtKB-SubCell"/>
</dbReference>
<dbReference type="EC" id="6.3.2.13" evidence="7"/>
<keyword evidence="7 12" id="KW-0436">Ligase</keyword>
<comment type="catalytic activity">
    <reaction evidence="7">
        <text>UDP-N-acetyl-alpha-D-muramoyl-L-alanyl-D-glutamate + meso-2,6-diaminopimelate + ATP = UDP-N-acetyl-alpha-D-muramoyl-L-alanyl-gamma-D-glutamyl-meso-2,6-diaminopimelate + ADP + phosphate + H(+)</text>
        <dbReference type="Rhea" id="RHEA:23676"/>
        <dbReference type="ChEBI" id="CHEBI:15378"/>
        <dbReference type="ChEBI" id="CHEBI:30616"/>
        <dbReference type="ChEBI" id="CHEBI:43474"/>
        <dbReference type="ChEBI" id="CHEBI:57791"/>
        <dbReference type="ChEBI" id="CHEBI:83900"/>
        <dbReference type="ChEBI" id="CHEBI:83905"/>
        <dbReference type="ChEBI" id="CHEBI:456216"/>
        <dbReference type="EC" id="6.3.2.13"/>
    </reaction>
</comment>
<reference evidence="12 13" key="1">
    <citation type="journal article" date="2017" name="ISME J.">
        <title>Potential for microbial H2 and metal transformations associated with novel bacteria and archaea in deep terrestrial subsurface sediments.</title>
        <authorList>
            <person name="Hernsdorf A.W."/>
            <person name="Amano Y."/>
            <person name="Miyakawa K."/>
            <person name="Ise K."/>
            <person name="Suzuki Y."/>
            <person name="Anantharaman K."/>
            <person name="Probst A."/>
            <person name="Burstein D."/>
            <person name="Thomas B.C."/>
            <person name="Banfield J.F."/>
        </authorList>
    </citation>
    <scope>NUCLEOTIDE SEQUENCE [LARGE SCALE GENOMIC DNA]</scope>
    <source>
        <strain evidence="12">HGW-Wallbacteria-1</strain>
    </source>
</reference>
<feature type="binding site" evidence="7">
    <location>
        <position position="193"/>
    </location>
    <ligand>
        <name>UDP-N-acetyl-alpha-D-muramoyl-L-alanyl-D-glutamate</name>
        <dbReference type="ChEBI" id="CHEBI:83900"/>
    </ligand>
</feature>
<dbReference type="GO" id="GO:0008765">
    <property type="term" value="F:UDP-N-acetylmuramoylalanyl-D-glutamate-2,6-diaminopimelate ligase activity"/>
    <property type="evidence" value="ECO:0007669"/>
    <property type="project" value="UniProtKB-UniRule"/>
</dbReference>
<keyword evidence="4 7" id="KW-0573">Peptidoglycan synthesis</keyword>
<feature type="binding site" evidence="7">
    <location>
        <position position="40"/>
    </location>
    <ligand>
        <name>UDP-N-acetyl-alpha-D-muramoyl-L-alanyl-D-glutamate</name>
        <dbReference type="ChEBI" id="CHEBI:83900"/>
    </ligand>
</feature>
<dbReference type="InterPro" id="IPR013221">
    <property type="entry name" value="Mur_ligase_cen"/>
</dbReference>
<dbReference type="Pfam" id="PF01225">
    <property type="entry name" value="Mur_ligase"/>
    <property type="match status" value="1"/>
</dbReference>
<evidence type="ECO:0000259" key="10">
    <source>
        <dbReference type="Pfam" id="PF02875"/>
    </source>
</evidence>
<dbReference type="GO" id="GO:0008360">
    <property type="term" value="P:regulation of cell shape"/>
    <property type="evidence" value="ECO:0007669"/>
    <property type="project" value="UniProtKB-KW"/>
</dbReference>
<feature type="binding site" evidence="7">
    <location>
        <position position="165"/>
    </location>
    <ligand>
        <name>UDP-N-acetyl-alpha-D-muramoyl-L-alanyl-D-glutamate</name>
        <dbReference type="ChEBI" id="CHEBI:83900"/>
    </ligand>
</feature>
<feature type="binding site" evidence="7">
    <location>
        <begin position="166"/>
        <end position="167"/>
    </location>
    <ligand>
        <name>UDP-N-acetyl-alpha-D-muramoyl-L-alanyl-D-glutamate</name>
        <dbReference type="ChEBI" id="CHEBI:83900"/>
    </ligand>
</feature>
<evidence type="ECO:0000256" key="5">
    <source>
        <dbReference type="ARBA" id="ARBA00023306"/>
    </source>
</evidence>
<dbReference type="Gene3D" id="3.40.1190.10">
    <property type="entry name" value="Mur-like, catalytic domain"/>
    <property type="match status" value="1"/>
</dbReference>
<comment type="PTM">
    <text evidence="7">Carboxylation is probably crucial for Mg(2+) binding and, consequently, for the gamma-phosphate positioning of ATP.</text>
</comment>
<keyword evidence="5 7" id="KW-0131">Cell cycle</keyword>
<proteinExistence type="inferred from homology"/>
<comment type="pathway">
    <text evidence="7 8">Cell wall biogenesis; peptidoglycan biosynthesis.</text>
</comment>
<dbReference type="SUPFAM" id="SSF53623">
    <property type="entry name" value="MurD-like peptide ligases, catalytic domain"/>
    <property type="match status" value="1"/>
</dbReference>
<feature type="binding site" evidence="7">
    <location>
        <position position="201"/>
    </location>
    <ligand>
        <name>UDP-N-acetyl-alpha-D-muramoyl-L-alanyl-D-glutamate</name>
        <dbReference type="ChEBI" id="CHEBI:83900"/>
    </ligand>
</feature>
<dbReference type="GO" id="GO:0051301">
    <property type="term" value="P:cell division"/>
    <property type="evidence" value="ECO:0007669"/>
    <property type="project" value="UniProtKB-KW"/>
</dbReference>
<keyword evidence="6 7" id="KW-0961">Cell wall biogenesis/degradation</keyword>
<dbReference type="Pfam" id="PF08245">
    <property type="entry name" value="Mur_ligase_M"/>
    <property type="match status" value="1"/>
</dbReference>
<keyword evidence="7" id="KW-0460">Magnesium</keyword>
<evidence type="ECO:0000256" key="4">
    <source>
        <dbReference type="ARBA" id="ARBA00022984"/>
    </source>
</evidence>
<dbReference type="GO" id="GO:0071555">
    <property type="term" value="P:cell wall organization"/>
    <property type="evidence" value="ECO:0007669"/>
    <property type="project" value="UniProtKB-KW"/>
</dbReference>
<comment type="cofactor">
    <cofactor evidence="7">
        <name>Mg(2+)</name>
        <dbReference type="ChEBI" id="CHEBI:18420"/>
    </cofactor>
</comment>
<sequence>MSKKLSEVMAILRKSDFSQNEIHWATPELNPSLTGITQDSRRVRPGDIFVAIRGNSMDGHDYLSQALESGAVAVLVDSAMISALDLESFAGKISILTSTDTLESMASLASAVYGQPQNRVDVYGITGTNGKTTTTYLLESILGQSAVFGTINCRIGDIELDGGGNTTPLSADLFRNLNQAYLRGCRNVIMEVSSHALELHRVRGIEFKTAIFTNLTPEHLDFHRDMDDYFKAKKRLFEMVRSDGYSVVSVACEYGKRLFSELATRGRRVLASGPGARELSLNRPHTGWVEPLSWEMSRTGIIGIMGWSVPDFHEGSCNFSSPLTGEFNMLNISGAWAAALSAGICGEEIAGGIAAMNRVPGRFDTIQGPGFTVIVDYAHTGDSLANVLRCLADLRSRESGDATGGNGRIITVFGCGGDRDRTKRSVMGKIASTLSDHVIVTSDNPRTENPDAIISEILQGIDPGFSAEIIPDRAAAIDHAITIAGVGDYILIAGKGHEDYQITGAGKIHFDDGEEVAGALRRARARRGEDV</sequence>
<comment type="subcellular location">
    <subcellularLocation>
        <location evidence="7 8">Cytoplasm</location>
    </subcellularLocation>
</comment>
<dbReference type="SUPFAM" id="SSF53244">
    <property type="entry name" value="MurD-like peptide ligases, peptide-binding domain"/>
    <property type="match status" value="1"/>
</dbReference>
<feature type="binding site" evidence="7">
    <location>
        <position position="419"/>
    </location>
    <ligand>
        <name>meso-2,6-diaminopimelate</name>
        <dbReference type="ChEBI" id="CHEBI:57791"/>
    </ligand>
</feature>
<dbReference type="InterPro" id="IPR000713">
    <property type="entry name" value="Mur_ligase_N"/>
</dbReference>
<dbReference type="Pfam" id="PF02875">
    <property type="entry name" value="Mur_ligase_C"/>
    <property type="match status" value="1"/>
</dbReference>
<feature type="domain" description="Mur ligase C-terminal" evidence="10">
    <location>
        <begin position="361"/>
        <end position="496"/>
    </location>
</feature>
<organism evidence="12 13">
    <name type="scientific">Candidatus Wallbacteria bacterium HGW-Wallbacteria-1</name>
    <dbReference type="NCBI Taxonomy" id="2013854"/>
    <lineage>
        <taxon>Bacteria</taxon>
        <taxon>Candidatus Walliibacteriota</taxon>
    </lineage>
</organism>
<keyword evidence="7" id="KW-0067">ATP-binding</keyword>
<dbReference type="InterPro" id="IPR035911">
    <property type="entry name" value="MurE/MurF_N"/>
</dbReference>
<name>A0A2N1PQC7_9BACT</name>
<dbReference type="InterPro" id="IPR036615">
    <property type="entry name" value="Mur_ligase_C_dom_sf"/>
</dbReference>
<dbReference type="GO" id="GO:0009252">
    <property type="term" value="P:peptidoglycan biosynthetic process"/>
    <property type="evidence" value="ECO:0007669"/>
    <property type="project" value="UniProtKB-UniRule"/>
</dbReference>
<feature type="domain" description="Mur ligase central" evidence="11">
    <location>
        <begin position="125"/>
        <end position="339"/>
    </location>
</feature>
<dbReference type="AlphaFoldDB" id="A0A2N1PQC7"/>
<dbReference type="NCBIfam" id="TIGR01085">
    <property type="entry name" value="murE"/>
    <property type="match status" value="1"/>
</dbReference>
<feature type="modified residue" description="N6-carboxylysine" evidence="7">
    <location>
        <position position="233"/>
    </location>
</feature>
<evidence type="ECO:0000256" key="7">
    <source>
        <dbReference type="HAMAP-Rule" id="MF_00208"/>
    </source>
</evidence>
<evidence type="ECO:0000256" key="1">
    <source>
        <dbReference type="ARBA" id="ARBA00005898"/>
    </source>
</evidence>
<comment type="similarity">
    <text evidence="1 7">Belongs to the MurCDEF family. MurE subfamily.</text>
</comment>
<feature type="binding site" evidence="7">
    <location>
        <begin position="443"/>
        <end position="446"/>
    </location>
    <ligand>
        <name>meso-2,6-diaminopimelate</name>
        <dbReference type="ChEBI" id="CHEBI:57791"/>
    </ligand>
</feature>
<keyword evidence="7" id="KW-0963">Cytoplasm</keyword>
<evidence type="ECO:0000259" key="9">
    <source>
        <dbReference type="Pfam" id="PF01225"/>
    </source>
</evidence>
<evidence type="ECO:0000256" key="8">
    <source>
        <dbReference type="RuleBase" id="RU004135"/>
    </source>
</evidence>
<dbReference type="InterPro" id="IPR005761">
    <property type="entry name" value="UDP-N-AcMur-Glu-dNH2Pim_ligase"/>
</dbReference>
<dbReference type="SUPFAM" id="SSF63418">
    <property type="entry name" value="MurE/MurF N-terminal domain"/>
    <property type="match status" value="1"/>
</dbReference>
<dbReference type="InterPro" id="IPR036565">
    <property type="entry name" value="Mur-like_cat_sf"/>
</dbReference>
<keyword evidence="3 7" id="KW-0133">Cell shape</keyword>
<dbReference type="GO" id="GO:0005524">
    <property type="term" value="F:ATP binding"/>
    <property type="evidence" value="ECO:0007669"/>
    <property type="project" value="UniProtKB-UniRule"/>
</dbReference>
<dbReference type="EMBL" id="PGXC01000005">
    <property type="protein sequence ID" value="PKK90538.1"/>
    <property type="molecule type" value="Genomic_DNA"/>
</dbReference>
<feature type="binding site" evidence="7">
    <location>
        <begin position="127"/>
        <end position="133"/>
    </location>
    <ligand>
        <name>ATP</name>
        <dbReference type="ChEBI" id="CHEBI:30616"/>
    </ligand>
</feature>
<comment type="caution">
    <text evidence="12">The sequence shown here is derived from an EMBL/GenBank/DDBJ whole genome shotgun (WGS) entry which is preliminary data.</text>
</comment>
<evidence type="ECO:0000256" key="6">
    <source>
        <dbReference type="ARBA" id="ARBA00023316"/>
    </source>
</evidence>